<evidence type="ECO:0000313" key="2">
    <source>
        <dbReference type="EMBL" id="SFP59704.1"/>
    </source>
</evidence>
<comment type="similarity">
    <text evidence="1">Belongs to the outer membrane factor (OMF) (TC 1.B.17) family.</text>
</comment>
<dbReference type="Gene3D" id="1.20.1600.10">
    <property type="entry name" value="Outer membrane efflux proteins (OEP)"/>
    <property type="match status" value="1"/>
</dbReference>
<keyword evidence="3" id="KW-1185">Reference proteome</keyword>
<dbReference type="RefSeq" id="WP_093143045.1">
    <property type="nucleotide sequence ID" value="NZ_FOXF01000041.1"/>
</dbReference>
<dbReference type="EMBL" id="FOXF01000041">
    <property type="protein sequence ID" value="SFP59704.1"/>
    <property type="molecule type" value="Genomic_DNA"/>
</dbReference>
<gene>
    <name evidence="2" type="ORF">SAMN02910344_01827</name>
</gene>
<keyword evidence="2" id="KW-0449">Lipoprotein</keyword>
<accession>A0A662ZJ72</accession>
<dbReference type="InterPro" id="IPR010131">
    <property type="entry name" value="MdtP/NodT-like"/>
</dbReference>
<organism evidence="2 3">
    <name type="scientific">Ruminobacter amylophilus</name>
    <dbReference type="NCBI Taxonomy" id="867"/>
    <lineage>
        <taxon>Bacteria</taxon>
        <taxon>Pseudomonadati</taxon>
        <taxon>Pseudomonadota</taxon>
        <taxon>Gammaproteobacteria</taxon>
        <taxon>Aeromonadales</taxon>
        <taxon>Succinivibrionaceae</taxon>
        <taxon>Ruminobacter</taxon>
    </lineage>
</organism>
<proteinExistence type="inferred from homology"/>
<protein>
    <submittedName>
        <fullName evidence="2">Efflux transporter, outer membrane factor (OMF) lipoprotein, NodT family</fullName>
    </submittedName>
</protein>
<dbReference type="Pfam" id="PF02321">
    <property type="entry name" value="OEP"/>
    <property type="match status" value="2"/>
</dbReference>
<dbReference type="GO" id="GO:0015562">
    <property type="term" value="F:efflux transmembrane transporter activity"/>
    <property type="evidence" value="ECO:0007669"/>
    <property type="project" value="InterPro"/>
</dbReference>
<dbReference type="PROSITE" id="PS51257">
    <property type="entry name" value="PROKAR_LIPOPROTEIN"/>
    <property type="match status" value="1"/>
</dbReference>
<dbReference type="AlphaFoldDB" id="A0A662ZJ72"/>
<dbReference type="SUPFAM" id="SSF56954">
    <property type="entry name" value="Outer membrane efflux proteins (OEP)"/>
    <property type="match status" value="1"/>
</dbReference>
<dbReference type="PANTHER" id="PTHR30203">
    <property type="entry name" value="OUTER MEMBRANE CATION EFFLUX PROTEIN"/>
    <property type="match status" value="1"/>
</dbReference>
<name>A0A662ZJ72_9GAMM</name>
<evidence type="ECO:0000256" key="1">
    <source>
        <dbReference type="ARBA" id="ARBA00007613"/>
    </source>
</evidence>
<reference evidence="2 3" key="1">
    <citation type="submission" date="2016-10" db="EMBL/GenBank/DDBJ databases">
        <authorList>
            <person name="Varghese N."/>
            <person name="Submissions S."/>
        </authorList>
    </citation>
    <scope>NUCLEOTIDE SEQUENCE [LARGE SCALE GENOMIC DNA]</scope>
    <source>
        <strain evidence="2 3">DSM 1361</strain>
    </source>
</reference>
<dbReference type="Gene3D" id="2.20.200.10">
    <property type="entry name" value="Outer membrane efflux proteins (OEP)"/>
    <property type="match status" value="1"/>
</dbReference>
<dbReference type="InterPro" id="IPR003423">
    <property type="entry name" value="OMP_efflux"/>
</dbReference>
<sequence>MKKSFTVHSEKLPNKGLMSAVSASVLLALLSCVGGCASLTVDYESDIVLPENYTGFISGEKNEKALNEWWRLFNDDCLSRLIAAAIEANGDLRTARLRYETALHEEGLSRADLGPKLSLGGGILGGRGSVDTSGGRIDSTDSQSALFTGLQGSWEPDFFGEKQSRADAAGYRALAASDSINAVQTSVTALLARKYFEVLYLQERRGILLENIANLKDLRRYAEGRFRAGQATAYDITDIGNRITEAESELGIIDSGAEASVRAIAVLTGVPPQNFSIDNLPSGLPDGIPEPPAGFVPGDLLLRRPDILSKRNEINARAAMVASAKADLYPRFNISFLGQTGRIELHAGPDARGWGSFLSGTVSVPVFTNGRIRENIEARNSEMKVTLAEYDTMILKALKEVDDGYAGITAETARIAALEKGLSEAVKLRKEADKLFRYGRADFDAMVNAETRKLSFEAKLSESRYRRIGALIDLYRALGGGWNYEPDASAEKSTAEDGNEP</sequence>
<dbReference type="Proteomes" id="UP000243745">
    <property type="component" value="Unassembled WGS sequence"/>
</dbReference>
<dbReference type="OrthoDB" id="9770517at2"/>
<evidence type="ECO:0000313" key="3">
    <source>
        <dbReference type="Proteomes" id="UP000243745"/>
    </source>
</evidence>